<dbReference type="Pfam" id="PF03466">
    <property type="entry name" value="LysR_substrate"/>
    <property type="match status" value="1"/>
</dbReference>
<evidence type="ECO:0000259" key="5">
    <source>
        <dbReference type="PROSITE" id="PS50931"/>
    </source>
</evidence>
<keyword evidence="3" id="KW-0238">DNA-binding</keyword>
<evidence type="ECO:0000313" key="7">
    <source>
        <dbReference type="Proteomes" id="UP001596226"/>
    </source>
</evidence>
<dbReference type="Gene3D" id="1.10.10.10">
    <property type="entry name" value="Winged helix-like DNA-binding domain superfamily/Winged helix DNA-binding domain"/>
    <property type="match status" value="1"/>
</dbReference>
<gene>
    <name evidence="6" type="ORF">ACFQGL_12625</name>
</gene>
<dbReference type="Gene3D" id="3.40.190.10">
    <property type="entry name" value="Periplasmic binding protein-like II"/>
    <property type="match status" value="2"/>
</dbReference>
<accession>A0ABW1H6S2</accession>
<dbReference type="InterPro" id="IPR000847">
    <property type="entry name" value="LysR_HTH_N"/>
</dbReference>
<keyword evidence="7" id="KW-1185">Reference proteome</keyword>
<name>A0ABW1H6S2_9ACTN</name>
<evidence type="ECO:0000256" key="3">
    <source>
        <dbReference type="ARBA" id="ARBA00023125"/>
    </source>
</evidence>
<dbReference type="RefSeq" id="WP_377510368.1">
    <property type="nucleotide sequence ID" value="NZ_JBHSQS010000006.1"/>
</dbReference>
<evidence type="ECO:0000256" key="4">
    <source>
        <dbReference type="ARBA" id="ARBA00023163"/>
    </source>
</evidence>
<protein>
    <submittedName>
        <fullName evidence="6">LysR family transcriptional regulator</fullName>
    </submittedName>
</protein>
<dbReference type="Pfam" id="PF00126">
    <property type="entry name" value="HTH_1"/>
    <property type="match status" value="1"/>
</dbReference>
<evidence type="ECO:0000256" key="1">
    <source>
        <dbReference type="ARBA" id="ARBA00009437"/>
    </source>
</evidence>
<comment type="similarity">
    <text evidence="1">Belongs to the LysR transcriptional regulatory family.</text>
</comment>
<comment type="caution">
    <text evidence="6">The sequence shown here is derived from an EMBL/GenBank/DDBJ whole genome shotgun (WGS) entry which is preliminary data.</text>
</comment>
<proteinExistence type="inferred from homology"/>
<sequence>MELRDIEIFLTLAEELHFGRTAERLHVSQARVSQAIKKQERQIGAALFDRTSRTVTLTPIGRQLLDDLRPVQRGLRDSLQRATAAARGTTDVLRLGMLASNLDDLRPLLDGLRSRRQHCLLEIAHNHFSDPFGPLRRGEIDAQINWLPIQEPDLTVGPIVHTERILLAVATDNPLAYQDSVRYEDLGDYVVPSTTAPDYWVSGITPFHTPSGRPIPRGPYVANFQELITIVAAGNAVCPVHDHASRYYARPDIRYLPIADAPIAEWALIWRTAAETDLIRTLAQVVTDLGPLRL</sequence>
<dbReference type="SUPFAM" id="SSF53850">
    <property type="entry name" value="Periplasmic binding protein-like II"/>
    <property type="match status" value="1"/>
</dbReference>
<evidence type="ECO:0000256" key="2">
    <source>
        <dbReference type="ARBA" id="ARBA00023015"/>
    </source>
</evidence>
<dbReference type="PANTHER" id="PTHR30346:SF0">
    <property type="entry name" value="HCA OPERON TRANSCRIPTIONAL ACTIVATOR HCAR"/>
    <property type="match status" value="1"/>
</dbReference>
<evidence type="ECO:0000313" key="6">
    <source>
        <dbReference type="EMBL" id="MFC5924189.1"/>
    </source>
</evidence>
<dbReference type="InterPro" id="IPR036388">
    <property type="entry name" value="WH-like_DNA-bd_sf"/>
</dbReference>
<dbReference type="EMBL" id="JBHSQS010000006">
    <property type="protein sequence ID" value="MFC5924189.1"/>
    <property type="molecule type" value="Genomic_DNA"/>
</dbReference>
<keyword evidence="2" id="KW-0805">Transcription regulation</keyword>
<feature type="domain" description="HTH lysR-type" evidence="5">
    <location>
        <begin position="1"/>
        <end position="58"/>
    </location>
</feature>
<keyword evidence="4" id="KW-0804">Transcription</keyword>
<dbReference type="PRINTS" id="PR00039">
    <property type="entry name" value="HTHLYSR"/>
</dbReference>
<dbReference type="InterPro" id="IPR005119">
    <property type="entry name" value="LysR_subst-bd"/>
</dbReference>
<organism evidence="6 7">
    <name type="scientific">Micromonospora vulcania</name>
    <dbReference type="NCBI Taxonomy" id="1441873"/>
    <lineage>
        <taxon>Bacteria</taxon>
        <taxon>Bacillati</taxon>
        <taxon>Actinomycetota</taxon>
        <taxon>Actinomycetes</taxon>
        <taxon>Micromonosporales</taxon>
        <taxon>Micromonosporaceae</taxon>
        <taxon>Micromonospora</taxon>
    </lineage>
</organism>
<dbReference type="PANTHER" id="PTHR30346">
    <property type="entry name" value="TRANSCRIPTIONAL DUAL REGULATOR HCAR-RELATED"/>
    <property type="match status" value="1"/>
</dbReference>
<reference evidence="7" key="1">
    <citation type="journal article" date="2019" name="Int. J. Syst. Evol. Microbiol.">
        <title>The Global Catalogue of Microorganisms (GCM) 10K type strain sequencing project: providing services to taxonomists for standard genome sequencing and annotation.</title>
        <authorList>
            <consortium name="The Broad Institute Genomics Platform"/>
            <consortium name="The Broad Institute Genome Sequencing Center for Infectious Disease"/>
            <person name="Wu L."/>
            <person name="Ma J."/>
        </authorList>
    </citation>
    <scope>NUCLEOTIDE SEQUENCE [LARGE SCALE GENOMIC DNA]</scope>
    <source>
        <strain evidence="7">CGMCC 4.7144</strain>
    </source>
</reference>
<dbReference type="SUPFAM" id="SSF46785">
    <property type="entry name" value="Winged helix' DNA-binding domain"/>
    <property type="match status" value="1"/>
</dbReference>
<dbReference type="InterPro" id="IPR036390">
    <property type="entry name" value="WH_DNA-bd_sf"/>
</dbReference>
<dbReference type="PROSITE" id="PS50931">
    <property type="entry name" value="HTH_LYSR"/>
    <property type="match status" value="1"/>
</dbReference>
<dbReference type="Proteomes" id="UP001596226">
    <property type="component" value="Unassembled WGS sequence"/>
</dbReference>